<organism evidence="5 6">
    <name type="scientific">Aquibacillus albus</name>
    <dbReference type="NCBI Taxonomy" id="1168171"/>
    <lineage>
        <taxon>Bacteria</taxon>
        <taxon>Bacillati</taxon>
        <taxon>Bacillota</taxon>
        <taxon>Bacilli</taxon>
        <taxon>Bacillales</taxon>
        <taxon>Bacillaceae</taxon>
        <taxon>Aquibacillus</taxon>
    </lineage>
</organism>
<dbReference type="SUPFAM" id="SSF51735">
    <property type="entry name" value="NAD(P)-binding Rossmann-fold domains"/>
    <property type="match status" value="1"/>
</dbReference>
<dbReference type="PANTHER" id="PTHR43818">
    <property type="entry name" value="BCDNA.GH03377"/>
    <property type="match status" value="1"/>
</dbReference>
<reference evidence="5 6" key="1">
    <citation type="submission" date="2021-01" db="EMBL/GenBank/DDBJ databases">
        <title>Genomic Encyclopedia of Type Strains, Phase IV (KMG-IV): sequencing the most valuable type-strain genomes for metagenomic binning, comparative biology and taxonomic classification.</title>
        <authorList>
            <person name="Goeker M."/>
        </authorList>
    </citation>
    <scope>NUCLEOTIDE SEQUENCE [LARGE SCALE GENOMIC DNA]</scope>
    <source>
        <strain evidence="5 6">DSM 23711</strain>
    </source>
</reference>
<evidence type="ECO:0000259" key="4">
    <source>
        <dbReference type="Pfam" id="PF22725"/>
    </source>
</evidence>
<keyword evidence="6" id="KW-1185">Reference proteome</keyword>
<dbReference type="Proteomes" id="UP001296943">
    <property type="component" value="Unassembled WGS sequence"/>
</dbReference>
<evidence type="ECO:0000256" key="1">
    <source>
        <dbReference type="ARBA" id="ARBA00023002"/>
    </source>
</evidence>
<name>A0ABS2MWZ0_9BACI</name>
<protein>
    <submittedName>
        <fullName evidence="5">Dehydrogenase</fullName>
    </submittedName>
</protein>
<feature type="region of interest" description="Disordered" evidence="2">
    <location>
        <begin position="346"/>
        <end position="366"/>
    </location>
</feature>
<proteinExistence type="predicted"/>
<dbReference type="EMBL" id="JAFBDR010000003">
    <property type="protein sequence ID" value="MBM7570414.1"/>
    <property type="molecule type" value="Genomic_DNA"/>
</dbReference>
<evidence type="ECO:0000256" key="2">
    <source>
        <dbReference type="SAM" id="MobiDB-lite"/>
    </source>
</evidence>
<gene>
    <name evidence="5" type="ORF">JOC48_000892</name>
</gene>
<feature type="domain" description="GFO/IDH/MocA-like oxidoreductase" evidence="4">
    <location>
        <begin position="130"/>
        <end position="264"/>
    </location>
</feature>
<dbReference type="InterPro" id="IPR000683">
    <property type="entry name" value="Gfo/Idh/MocA-like_OxRdtase_N"/>
</dbReference>
<sequence length="366" mass="39922">MKEIKVGLIGCGNISGIYLKTIPKFSLLEMVACADIDLDKATEKAKEYNVPKACSVEELLSIPEIDIVVNLTIPSAHAEVSLKVLEAGKHVYVEKPLAVTREDGKRILEKAEEKGLRVGSAPDTVLGGGIQTCRKLIEDGWIGKPVAATAFMMGHGPEAWHPNPDFFYKYGGGPLFDMGPYYLSTLINLIGPVRRVTGSTSISFEERTVTNSENYGKKIPVETPTHIAGVLDFENGAVGTLITSFDVWGSNTPFIEIYGTTGTLSVPDPNTFGGPIKIRQQYNSEWEQIPITHNYTENTRGLGVADMAHAILNNRPHRANGEIGYHILDIMHGIHEASDSSSHYEVESKVDKPSPIPLDLLPGELD</sequence>
<dbReference type="Pfam" id="PF01408">
    <property type="entry name" value="GFO_IDH_MocA"/>
    <property type="match status" value="1"/>
</dbReference>
<dbReference type="Gene3D" id="3.30.360.10">
    <property type="entry name" value="Dihydrodipicolinate Reductase, domain 2"/>
    <property type="match status" value="1"/>
</dbReference>
<dbReference type="PANTHER" id="PTHR43818:SF11">
    <property type="entry name" value="BCDNA.GH03377"/>
    <property type="match status" value="1"/>
</dbReference>
<evidence type="ECO:0000259" key="3">
    <source>
        <dbReference type="Pfam" id="PF01408"/>
    </source>
</evidence>
<keyword evidence="1" id="KW-0560">Oxidoreductase</keyword>
<dbReference type="InterPro" id="IPR050463">
    <property type="entry name" value="Gfo/Idh/MocA_oxidrdct_glycsds"/>
</dbReference>
<accession>A0ABS2MWZ0</accession>
<comment type="caution">
    <text evidence="5">The sequence shown here is derived from an EMBL/GenBank/DDBJ whole genome shotgun (WGS) entry which is preliminary data.</text>
</comment>
<evidence type="ECO:0000313" key="5">
    <source>
        <dbReference type="EMBL" id="MBM7570414.1"/>
    </source>
</evidence>
<dbReference type="InterPro" id="IPR036291">
    <property type="entry name" value="NAD(P)-bd_dom_sf"/>
</dbReference>
<evidence type="ECO:0000313" key="6">
    <source>
        <dbReference type="Proteomes" id="UP001296943"/>
    </source>
</evidence>
<dbReference type="RefSeq" id="WP_204497826.1">
    <property type="nucleotide sequence ID" value="NZ_JAFBDR010000003.1"/>
</dbReference>
<dbReference type="Pfam" id="PF22725">
    <property type="entry name" value="GFO_IDH_MocA_C3"/>
    <property type="match status" value="1"/>
</dbReference>
<feature type="domain" description="Gfo/Idh/MocA-like oxidoreductase N-terminal" evidence="3">
    <location>
        <begin position="4"/>
        <end position="119"/>
    </location>
</feature>
<dbReference type="Gene3D" id="3.40.50.720">
    <property type="entry name" value="NAD(P)-binding Rossmann-like Domain"/>
    <property type="match status" value="1"/>
</dbReference>
<dbReference type="SUPFAM" id="SSF55347">
    <property type="entry name" value="Glyceraldehyde-3-phosphate dehydrogenase-like, C-terminal domain"/>
    <property type="match status" value="1"/>
</dbReference>
<dbReference type="InterPro" id="IPR055170">
    <property type="entry name" value="GFO_IDH_MocA-like_dom"/>
</dbReference>